<dbReference type="GO" id="GO:0003677">
    <property type="term" value="F:DNA binding"/>
    <property type="evidence" value="ECO:0007669"/>
    <property type="project" value="UniProtKB-KW"/>
</dbReference>
<dbReference type="FunFam" id="1.10.10.60:FF:000061">
    <property type="entry name" value="Trihelix transcription factor GT-2"/>
    <property type="match status" value="1"/>
</dbReference>
<keyword evidence="3" id="KW-0805">Transcription regulation</keyword>
<feature type="region of interest" description="Disordered" evidence="7">
    <location>
        <begin position="22"/>
        <end position="67"/>
    </location>
</feature>
<dbReference type="PANTHER" id="PTHR21654:SF59">
    <property type="entry name" value="TRIHELIX TRANSCRIPTION FACTOR DF1"/>
    <property type="match status" value="1"/>
</dbReference>
<dbReference type="PANTHER" id="PTHR21654">
    <property type="entry name" value="FI21293P1"/>
    <property type="match status" value="1"/>
</dbReference>
<feature type="domain" description="Myb-like" evidence="8">
    <location>
        <begin position="432"/>
        <end position="496"/>
    </location>
</feature>
<sequence>MLGDSSVLGSAISRDAATTAAVAVPEGGGGDGGGGGGGSNSGEDTFRGGGGGDDLLGSGERSFGGNRWPRQETLALLQIRSDMDVAFRDASVKGPLWDEVSRKLAALGYHRSAKKCKEKFENVYKYHRRTKEGRTGKSEGKTYRFFDQLEALENQPSTPGTTHHHQAKPHHQSTMAAAAATMATMASTIPSSAAPHPIISNVSSQAIAAPALNVAAPNSFSPTNPIVLPPPPQPPPPTMTNPTNNPHHHHHNTFPSSFPNISADLSTSSSTSSDEDLEGRAKRKRKWKDFFQRLMKEVIQKQEDLQKRFLEAIEKREHEKMVREEAWRMQEMARVNREREILAQERSIAAAKDAAVMSFLQKISEQQQNPNQSQNQTPPPGQSQINNNLLQLQPPPLVPPPPRQPAPPPQQPATNFDLVPKPNNNGENNNLSSPASSSRWPKVEVQALIKLRTSLDSKYQENGPKGPLWEEISGAMRKLGYNRSSKRCKEKWENINKYFKKVKESNKRRPEDSKTCPYFHQLDSLYRERNKFDHNNVNPKPENSVPLMVRPEQQWPPPTPQQQQQQQQQDHQNMDIDHQNQEDDRHDHQDKENIIGGDEDEEEEDDDDEEDEEEDEGDGNYEIVANKPAPVGAAAAE</sequence>
<dbReference type="Pfam" id="PF13837">
    <property type="entry name" value="Myb_DNA-bind_4"/>
    <property type="match status" value="2"/>
</dbReference>
<evidence type="ECO:0000256" key="2">
    <source>
        <dbReference type="ARBA" id="ARBA00022737"/>
    </source>
</evidence>
<reference evidence="9 10" key="1">
    <citation type="submission" date="2018-02" db="EMBL/GenBank/DDBJ databases">
        <title>Draft genome of wild Prunus yedoensis var. nudiflora.</title>
        <authorList>
            <person name="Baek S."/>
            <person name="Kim J.-H."/>
            <person name="Choi K."/>
            <person name="Kim G.-B."/>
            <person name="Cho A."/>
            <person name="Jang H."/>
            <person name="Shin C.-H."/>
            <person name="Yu H.-J."/>
            <person name="Mun J.-H."/>
        </authorList>
    </citation>
    <scope>NUCLEOTIDE SEQUENCE [LARGE SCALE GENOMIC DNA]</scope>
    <source>
        <strain evidence="10">cv. Jeju island</strain>
        <tissue evidence="9">Leaf</tissue>
    </source>
</reference>
<evidence type="ECO:0000313" key="9">
    <source>
        <dbReference type="EMBL" id="PQM39286.1"/>
    </source>
</evidence>
<dbReference type="PROSITE" id="PS50090">
    <property type="entry name" value="MYB_LIKE"/>
    <property type="match status" value="2"/>
</dbReference>
<evidence type="ECO:0000256" key="1">
    <source>
        <dbReference type="ARBA" id="ARBA00004123"/>
    </source>
</evidence>
<dbReference type="GO" id="GO:0006355">
    <property type="term" value="P:regulation of DNA-templated transcription"/>
    <property type="evidence" value="ECO:0007669"/>
    <property type="project" value="UniProtKB-ARBA"/>
</dbReference>
<keyword evidence="10" id="KW-1185">Reference proteome</keyword>
<evidence type="ECO:0000256" key="5">
    <source>
        <dbReference type="ARBA" id="ARBA00023163"/>
    </source>
</evidence>
<dbReference type="Gene3D" id="1.10.10.60">
    <property type="entry name" value="Homeodomain-like"/>
    <property type="match status" value="2"/>
</dbReference>
<organism evidence="9 10">
    <name type="scientific">Prunus yedoensis var. nudiflora</name>
    <dbReference type="NCBI Taxonomy" id="2094558"/>
    <lineage>
        <taxon>Eukaryota</taxon>
        <taxon>Viridiplantae</taxon>
        <taxon>Streptophyta</taxon>
        <taxon>Embryophyta</taxon>
        <taxon>Tracheophyta</taxon>
        <taxon>Spermatophyta</taxon>
        <taxon>Magnoliopsida</taxon>
        <taxon>eudicotyledons</taxon>
        <taxon>Gunneridae</taxon>
        <taxon>Pentapetalae</taxon>
        <taxon>rosids</taxon>
        <taxon>fabids</taxon>
        <taxon>Rosales</taxon>
        <taxon>Rosaceae</taxon>
        <taxon>Amygdaloideae</taxon>
        <taxon>Amygdaleae</taxon>
        <taxon>Prunus</taxon>
    </lineage>
</organism>
<proteinExistence type="predicted"/>
<feature type="compositionally biased region" description="Basic residues" evidence="7">
    <location>
        <begin position="162"/>
        <end position="171"/>
    </location>
</feature>
<keyword evidence="4" id="KW-0238">DNA-binding</keyword>
<keyword evidence="2" id="KW-0677">Repeat</keyword>
<dbReference type="AlphaFoldDB" id="A0A314URC0"/>
<feature type="compositionally biased region" description="Low complexity" evidence="7">
    <location>
        <begin position="624"/>
        <end position="637"/>
    </location>
</feature>
<evidence type="ECO:0000313" key="10">
    <source>
        <dbReference type="Proteomes" id="UP000250321"/>
    </source>
</evidence>
<protein>
    <submittedName>
        <fullName evidence="9">Trihelix transcription factor GT-2-like</fullName>
    </submittedName>
</protein>
<evidence type="ECO:0000256" key="7">
    <source>
        <dbReference type="SAM" id="MobiDB-lite"/>
    </source>
</evidence>
<name>A0A314URC0_PRUYE</name>
<dbReference type="EMBL" id="PJQY01003207">
    <property type="protein sequence ID" value="PQM39286.1"/>
    <property type="molecule type" value="Genomic_DNA"/>
</dbReference>
<feature type="compositionally biased region" description="Basic and acidic residues" evidence="7">
    <location>
        <begin position="572"/>
        <end position="593"/>
    </location>
</feature>
<feature type="region of interest" description="Disordered" evidence="7">
    <location>
        <begin position="532"/>
        <end position="637"/>
    </location>
</feature>
<dbReference type="InterPro" id="IPR001005">
    <property type="entry name" value="SANT/Myb"/>
</dbReference>
<evidence type="ECO:0000256" key="3">
    <source>
        <dbReference type="ARBA" id="ARBA00023015"/>
    </source>
</evidence>
<dbReference type="STRING" id="2094558.A0A314URC0"/>
<feature type="compositionally biased region" description="Acidic residues" evidence="7">
    <location>
        <begin position="597"/>
        <end position="619"/>
    </location>
</feature>
<keyword evidence="5" id="KW-0804">Transcription</keyword>
<gene>
    <name evidence="9" type="ORF">Pyn_37181</name>
</gene>
<feature type="region of interest" description="Disordered" evidence="7">
    <location>
        <begin position="154"/>
        <end position="177"/>
    </location>
</feature>
<dbReference type="GO" id="GO:0005634">
    <property type="term" value="C:nucleus"/>
    <property type="evidence" value="ECO:0007669"/>
    <property type="project" value="UniProtKB-SubCell"/>
</dbReference>
<feature type="domain" description="Myb-like" evidence="8">
    <location>
        <begin position="66"/>
        <end position="124"/>
    </location>
</feature>
<accession>A0A314URC0</accession>
<feature type="region of interest" description="Disordered" evidence="7">
    <location>
        <begin position="223"/>
        <end position="282"/>
    </location>
</feature>
<keyword evidence="6" id="KW-0539">Nucleus</keyword>
<dbReference type="InterPro" id="IPR044822">
    <property type="entry name" value="Myb_DNA-bind_4"/>
</dbReference>
<evidence type="ECO:0000259" key="8">
    <source>
        <dbReference type="PROSITE" id="PS50090"/>
    </source>
</evidence>
<feature type="compositionally biased region" description="Pro residues" evidence="7">
    <location>
        <begin position="227"/>
        <end position="239"/>
    </location>
</feature>
<dbReference type="Proteomes" id="UP000250321">
    <property type="component" value="Unassembled WGS sequence"/>
</dbReference>
<comment type="caution">
    <text evidence="9">The sequence shown here is derived from an EMBL/GenBank/DDBJ whole genome shotgun (WGS) entry which is preliminary data.</text>
</comment>
<dbReference type="SMART" id="SM00717">
    <property type="entry name" value="SANT"/>
    <property type="match status" value="2"/>
</dbReference>
<feature type="compositionally biased region" description="Gly residues" evidence="7">
    <location>
        <begin position="26"/>
        <end position="40"/>
    </location>
</feature>
<evidence type="ECO:0000256" key="6">
    <source>
        <dbReference type="ARBA" id="ARBA00023242"/>
    </source>
</evidence>
<feature type="region of interest" description="Disordered" evidence="7">
    <location>
        <begin position="364"/>
        <end position="440"/>
    </location>
</feature>
<evidence type="ECO:0000256" key="4">
    <source>
        <dbReference type="ARBA" id="ARBA00023125"/>
    </source>
</evidence>
<feature type="compositionally biased region" description="Pro residues" evidence="7">
    <location>
        <begin position="393"/>
        <end position="411"/>
    </location>
</feature>
<feature type="compositionally biased region" description="Low complexity" evidence="7">
    <location>
        <begin position="364"/>
        <end position="376"/>
    </location>
</feature>
<comment type="subcellular location">
    <subcellularLocation>
        <location evidence="1">Nucleus</location>
    </subcellularLocation>
</comment>
<dbReference type="CDD" id="cd12203">
    <property type="entry name" value="GT1"/>
    <property type="match status" value="2"/>
</dbReference>
<dbReference type="OrthoDB" id="691673at2759"/>
<dbReference type="FunFam" id="1.10.10.60:FF:000092">
    <property type="entry name" value="Trihelix transcription factor GT-2"/>
    <property type="match status" value="1"/>
</dbReference>